<evidence type="ECO:0000259" key="2">
    <source>
        <dbReference type="Pfam" id="PF00534"/>
    </source>
</evidence>
<dbReference type="EMBL" id="CP011367">
    <property type="protein sequence ID" value="AKJ95645.1"/>
    <property type="molecule type" value="Genomic_DNA"/>
</dbReference>
<dbReference type="InterPro" id="IPR001296">
    <property type="entry name" value="Glyco_trans_1"/>
</dbReference>
<reference evidence="3 4" key="1">
    <citation type="submission" date="2015-04" db="EMBL/GenBank/DDBJ databases">
        <title>Complete Sequence for the Genome of the Thioalkalivibrio versutus D301.</title>
        <authorList>
            <person name="Mu T."/>
            <person name="Zhou J."/>
            <person name="Xu X."/>
        </authorList>
    </citation>
    <scope>NUCLEOTIDE SEQUENCE [LARGE SCALE GENOMIC DNA]</scope>
    <source>
        <strain evidence="3 4">D301</strain>
    </source>
</reference>
<keyword evidence="1 3" id="KW-0808">Transferase</keyword>
<dbReference type="SUPFAM" id="SSF53756">
    <property type="entry name" value="UDP-Glycosyltransferase/glycogen phosphorylase"/>
    <property type="match status" value="1"/>
</dbReference>
<proteinExistence type="predicted"/>
<accession>A0A0G3G387</accession>
<dbReference type="OrthoDB" id="4611853at2"/>
<feature type="domain" description="Glycosyl transferase family 1" evidence="2">
    <location>
        <begin position="167"/>
        <end position="326"/>
    </location>
</feature>
<sequence length="350" mass="36763">MRELGLVVPGSLEQRTGGYRYDARMVAGLRAHGWTVTVRELEGAFPGPNPAAKSALDAALAGFPDRRAVLLDGLAAGAFPGVLARHAERLHLIYLLHHPLGLETGLEPARADDLLARERAAVGQVEGVLATSAFTAGQVATWGVSSGRLQAIPPGIEPRPQALGPGPGERPLLLCVGSVVPRKGQLELVQALACIRTTDWRAVLVGSRVRDAAYVQRVEAAITEAGLGDRVEWAGECDDAALEGWYGRASLFVLPSAYEGFGMAYAEAMARGLPVIGTTGGAIPATVPEAAGRLVPPGDIGALAEAIDALLVDDGARHRMGRMAREAMAERSDWDGAVAALEQTLEAWLQ</sequence>
<dbReference type="RefSeq" id="WP_047251514.1">
    <property type="nucleotide sequence ID" value="NZ_CP011367.1"/>
</dbReference>
<dbReference type="Proteomes" id="UP000064201">
    <property type="component" value="Chromosome"/>
</dbReference>
<dbReference type="PANTHER" id="PTHR46401:SF2">
    <property type="entry name" value="GLYCOSYLTRANSFERASE WBBK-RELATED"/>
    <property type="match status" value="1"/>
</dbReference>
<protein>
    <submittedName>
        <fullName evidence="3">Group 1 glycosyl transferase</fullName>
    </submittedName>
</protein>
<name>A0A0G3G387_9GAMM</name>
<evidence type="ECO:0000313" key="4">
    <source>
        <dbReference type="Proteomes" id="UP000064201"/>
    </source>
</evidence>
<dbReference type="CDD" id="cd03801">
    <property type="entry name" value="GT4_PimA-like"/>
    <property type="match status" value="1"/>
</dbReference>
<evidence type="ECO:0000256" key="1">
    <source>
        <dbReference type="ARBA" id="ARBA00022679"/>
    </source>
</evidence>
<dbReference type="STRING" id="106634.TVD_09865"/>
<dbReference type="PANTHER" id="PTHR46401">
    <property type="entry name" value="GLYCOSYLTRANSFERASE WBBK-RELATED"/>
    <property type="match status" value="1"/>
</dbReference>
<dbReference type="Gene3D" id="3.40.50.2000">
    <property type="entry name" value="Glycogen Phosphorylase B"/>
    <property type="match status" value="2"/>
</dbReference>
<dbReference type="GO" id="GO:0009103">
    <property type="term" value="P:lipopolysaccharide biosynthetic process"/>
    <property type="evidence" value="ECO:0007669"/>
    <property type="project" value="TreeGrafter"/>
</dbReference>
<gene>
    <name evidence="3" type="ORF">TVD_09865</name>
</gene>
<keyword evidence="4" id="KW-1185">Reference proteome</keyword>
<dbReference type="KEGG" id="tvr:TVD_09865"/>
<dbReference type="AlphaFoldDB" id="A0A0G3G387"/>
<evidence type="ECO:0000313" key="3">
    <source>
        <dbReference type="EMBL" id="AKJ95645.1"/>
    </source>
</evidence>
<dbReference type="GO" id="GO:0016757">
    <property type="term" value="F:glycosyltransferase activity"/>
    <property type="evidence" value="ECO:0007669"/>
    <property type="project" value="InterPro"/>
</dbReference>
<organism evidence="3 4">
    <name type="scientific">Thioalkalivibrio versutus</name>
    <dbReference type="NCBI Taxonomy" id="106634"/>
    <lineage>
        <taxon>Bacteria</taxon>
        <taxon>Pseudomonadati</taxon>
        <taxon>Pseudomonadota</taxon>
        <taxon>Gammaproteobacteria</taxon>
        <taxon>Chromatiales</taxon>
        <taxon>Ectothiorhodospiraceae</taxon>
        <taxon>Thioalkalivibrio</taxon>
    </lineage>
</organism>
<dbReference type="PATRIC" id="fig|106634.4.peg.2022"/>
<dbReference type="Pfam" id="PF00534">
    <property type="entry name" value="Glycos_transf_1"/>
    <property type="match status" value="1"/>
</dbReference>